<feature type="transmembrane region" description="Helical" evidence="10">
    <location>
        <begin position="136"/>
        <end position="157"/>
    </location>
</feature>
<keyword evidence="4 10" id="KW-0812">Transmembrane</keyword>
<dbReference type="PROSITE" id="PS50893">
    <property type="entry name" value="ABC_TRANSPORTER_2"/>
    <property type="match status" value="2"/>
</dbReference>
<dbReference type="CDD" id="cd18596">
    <property type="entry name" value="ABC_6TM_VMR1_D1_like"/>
    <property type="match status" value="1"/>
</dbReference>
<accession>A0ABR4DHT7</accession>
<dbReference type="GeneID" id="98122993"/>
<feature type="transmembrane region" description="Helical" evidence="10">
    <location>
        <begin position="439"/>
        <end position="466"/>
    </location>
</feature>
<feature type="transmembrane region" description="Helical" evidence="10">
    <location>
        <begin position="1191"/>
        <end position="1211"/>
    </location>
</feature>
<dbReference type="InterPro" id="IPR003593">
    <property type="entry name" value="AAA+_ATPase"/>
</dbReference>
<feature type="transmembrane region" description="Helical" evidence="10">
    <location>
        <begin position="321"/>
        <end position="342"/>
    </location>
</feature>
<dbReference type="CDD" id="cd18604">
    <property type="entry name" value="ABC_6TM_VMR1_D2_like"/>
    <property type="match status" value="1"/>
</dbReference>
<feature type="domain" description="ABC transmembrane type-1" evidence="12">
    <location>
        <begin position="435"/>
        <end position="596"/>
    </location>
</feature>
<keyword evidence="8 10" id="KW-0472">Membrane</keyword>
<dbReference type="InterPro" id="IPR036640">
    <property type="entry name" value="ABC1_TM_sf"/>
</dbReference>
<keyword evidence="6" id="KW-0067">ATP-binding</keyword>
<evidence type="ECO:0000256" key="4">
    <source>
        <dbReference type="ARBA" id="ARBA00022692"/>
    </source>
</evidence>
<evidence type="ECO:0000259" key="12">
    <source>
        <dbReference type="PROSITE" id="PS50929"/>
    </source>
</evidence>
<feature type="compositionally biased region" description="Basic and acidic residues" evidence="9">
    <location>
        <begin position="905"/>
        <end position="917"/>
    </location>
</feature>
<dbReference type="CDD" id="cd03250">
    <property type="entry name" value="ABCC_MRP_domain1"/>
    <property type="match status" value="1"/>
</dbReference>
<dbReference type="SUPFAM" id="SSF90123">
    <property type="entry name" value="ABC transporter transmembrane region"/>
    <property type="match status" value="2"/>
</dbReference>
<dbReference type="PROSITE" id="PS50929">
    <property type="entry name" value="ABC_TM1F"/>
    <property type="match status" value="2"/>
</dbReference>
<dbReference type="PANTHER" id="PTHR24223">
    <property type="entry name" value="ATP-BINDING CASSETTE SUB-FAMILY C"/>
    <property type="match status" value="1"/>
</dbReference>
<dbReference type="PANTHER" id="PTHR24223:SF456">
    <property type="entry name" value="MULTIDRUG RESISTANCE-ASSOCIATED PROTEIN LETHAL(2)03659"/>
    <property type="match status" value="1"/>
</dbReference>
<dbReference type="Pfam" id="PF00664">
    <property type="entry name" value="ABC_membrane"/>
    <property type="match status" value="2"/>
</dbReference>
<dbReference type="CDD" id="cd03244">
    <property type="entry name" value="ABCC_MRP_domain2"/>
    <property type="match status" value="1"/>
</dbReference>
<keyword evidence="5" id="KW-0547">Nucleotide-binding</keyword>
<dbReference type="PROSITE" id="PS00211">
    <property type="entry name" value="ABC_TRANSPORTER_1"/>
    <property type="match status" value="1"/>
</dbReference>
<evidence type="ECO:0000259" key="11">
    <source>
        <dbReference type="PROSITE" id="PS50893"/>
    </source>
</evidence>
<keyword evidence="14" id="KW-1185">Reference proteome</keyword>
<comment type="caution">
    <text evidence="13">The sequence shown here is derived from an EMBL/GenBank/DDBJ whole genome shotgun (WGS) entry which is preliminary data.</text>
</comment>
<feature type="domain" description="ABC transporter" evidence="11">
    <location>
        <begin position="635"/>
        <end position="884"/>
    </location>
</feature>
<evidence type="ECO:0000313" key="13">
    <source>
        <dbReference type="EMBL" id="KAL2269930.1"/>
    </source>
</evidence>
<feature type="domain" description="ABC transporter" evidence="11">
    <location>
        <begin position="1280"/>
        <end position="1575"/>
    </location>
</feature>
<dbReference type="EMBL" id="JAZGUE010000002">
    <property type="protein sequence ID" value="KAL2269930.1"/>
    <property type="molecule type" value="Genomic_DNA"/>
</dbReference>
<evidence type="ECO:0000256" key="2">
    <source>
        <dbReference type="ARBA" id="ARBA00009726"/>
    </source>
</evidence>
<evidence type="ECO:0000256" key="3">
    <source>
        <dbReference type="ARBA" id="ARBA00022448"/>
    </source>
</evidence>
<dbReference type="Gene3D" id="1.20.1560.10">
    <property type="entry name" value="ABC transporter type 1, transmembrane domain"/>
    <property type="match status" value="2"/>
</dbReference>
<feature type="transmembrane region" description="Helical" evidence="10">
    <location>
        <begin position="933"/>
        <end position="953"/>
    </location>
</feature>
<evidence type="ECO:0000256" key="8">
    <source>
        <dbReference type="ARBA" id="ARBA00023136"/>
    </source>
</evidence>
<keyword evidence="7 10" id="KW-1133">Transmembrane helix</keyword>
<keyword evidence="3" id="KW-0813">Transport</keyword>
<dbReference type="InterPro" id="IPR017871">
    <property type="entry name" value="ABC_transporter-like_CS"/>
</dbReference>
<evidence type="ECO:0000256" key="5">
    <source>
        <dbReference type="ARBA" id="ARBA00022741"/>
    </source>
</evidence>
<reference evidence="13 14" key="1">
    <citation type="journal article" date="2024" name="Commun. Biol.">
        <title>Comparative genomic analysis of thermophilic fungi reveals convergent evolutionary adaptations and gene losses.</title>
        <authorList>
            <person name="Steindorff A.S."/>
            <person name="Aguilar-Pontes M.V."/>
            <person name="Robinson A.J."/>
            <person name="Andreopoulos B."/>
            <person name="LaButti K."/>
            <person name="Kuo A."/>
            <person name="Mondo S."/>
            <person name="Riley R."/>
            <person name="Otillar R."/>
            <person name="Haridas S."/>
            <person name="Lipzen A."/>
            <person name="Grimwood J."/>
            <person name="Schmutz J."/>
            <person name="Clum A."/>
            <person name="Reid I.D."/>
            <person name="Moisan M.C."/>
            <person name="Butler G."/>
            <person name="Nguyen T.T.M."/>
            <person name="Dewar K."/>
            <person name="Conant G."/>
            <person name="Drula E."/>
            <person name="Henrissat B."/>
            <person name="Hansel C."/>
            <person name="Singer S."/>
            <person name="Hutchinson M.I."/>
            <person name="de Vries R.P."/>
            <person name="Natvig D.O."/>
            <person name="Powell A.J."/>
            <person name="Tsang A."/>
            <person name="Grigoriev I.V."/>
        </authorList>
    </citation>
    <scope>NUCLEOTIDE SEQUENCE [LARGE SCALE GENOMIC DNA]</scope>
    <source>
        <strain evidence="13 14">ATCC 22073</strain>
    </source>
</reference>
<dbReference type="InterPro" id="IPR050173">
    <property type="entry name" value="ABC_transporter_C-like"/>
</dbReference>
<dbReference type="Proteomes" id="UP001600064">
    <property type="component" value="Unassembled WGS sequence"/>
</dbReference>
<feature type="region of interest" description="Disordered" evidence="9">
    <location>
        <begin position="372"/>
        <end position="408"/>
    </location>
</feature>
<evidence type="ECO:0000313" key="14">
    <source>
        <dbReference type="Proteomes" id="UP001600064"/>
    </source>
</evidence>
<gene>
    <name evidence="13" type="ORF">VTJ83DRAFT_2114</name>
</gene>
<feature type="transmembrane region" description="Helical" evidence="10">
    <location>
        <begin position="177"/>
        <end position="196"/>
    </location>
</feature>
<dbReference type="RefSeq" id="XP_070868654.1">
    <property type="nucleotide sequence ID" value="XM_071008349.1"/>
</dbReference>
<dbReference type="InterPro" id="IPR027417">
    <property type="entry name" value="P-loop_NTPase"/>
</dbReference>
<dbReference type="Pfam" id="PF00005">
    <property type="entry name" value="ABC_tran"/>
    <property type="match status" value="2"/>
</dbReference>
<proteinExistence type="inferred from homology"/>
<comment type="similarity">
    <text evidence="2">Belongs to the ABC transporter superfamily. ABCC family. Conjugate transporter (TC 3.A.1.208) subfamily.</text>
</comment>
<feature type="domain" description="ABC transmembrane type-1" evidence="12">
    <location>
        <begin position="980"/>
        <end position="1246"/>
    </location>
</feature>
<sequence length="1653" mass="182041">MEPDAVHQLIRPASTALMLVLTGPSLTRFFKAKTRLGEGYIRLGHDESRYEDRDGIATEDSLRAYSDTRPRVALWVAAVVGFGSSVASRVLIPRSDGLGGVFPEVSAWAEPACWALLCTQCALLPPRHQYQVKFRLTVFGLLSSLLIAISVALLHGYKAVESLLGEGADAVTRALGLLNLLQLVAAVASALAFAGIPRRPDVFDANGLVDQQHTFSLLSVFTFSWNRSIFNVAKERQMNIHDIPNLDYITRSRYLQQRFLERRTGGPLWKQLIKAHAVELALQWLLTLIIALLALFPQVVLYNFLSRIERSQQRESRDPTVFIWVFGLLLSQIFQVGVNNWLKWITASRLEIPVGSLLQSLVFSKALRQYETAPPGQNEDKDSTSNKNSAGKPVTDGKAKKGKMSETRQSVVNHMKLDSGRVNIFCTYNNNFPMAIFKLIFAGGFAVKLMGWLPVVCGLMAGSLMVPISTMLSRRYTALHFGLMKYRDGKAHLLTEALQGMRQIRYSALEQHWEDKILASRNEELRQYWKVALWQCLVVFIVNLGPLLLASVTFTIYVWQRGTGIRASVIFTALGLFDQLDEAVALLPLLQMYLLEAWTSAVRLEKYFNQTDKEPVAEPGDSIAFESATVAWPTLQDTDSPQEREGDEQQREMRSTLRDVTLDFPIGKLSVIAGKTGAGKSLLLAALLGEVKLLAGKVSMPPVPEIDENANFISEDDWIVPQLTAFVSQTPWIEGGTVRENIVFGLPFVEARYRKVIAACALEKDIELLVDGDETEVGPKGVTLSGGQRWRVALARALYSRAGILILDDVLSAVDAHVGRLIVDKALTEELARGRTRILATHHSDLVLPHASYLVRLRSGTVEAVEHLSPVDDGPDAKHDIQNGARVGITDAALVETQNGQSAEGRPKKAKKDEEQRETGHVKWRVYKAYYKASGGAAVWLLGVGILILGHSLTVARNWSLKELSQQAAAETAHLVSRAAQLVTSFMYTEELISLRVLGSQHGIFFWLGAYVVIEFLMLLVQLVRVIVFFLIGLKAARALFERMTHAILRAPLRWIDTVPAGRILNRFTSDTFMVDRRLTNVTFTFLRNVLFLVVIIATSLSVSAYVIFFGVFLFMLYVRIAQEYIMCAREVKRIGSVSHSPIYDQFSSVLSGLSTIRSFHRTKYYMDRMYGLIDNNAKAQWMLSLSSRWMAFRMGVLGALFVSVVANAVAFSRVDAALAGFSLAFALRYTNALTSLLQSMTSVELGFNACERILEYAEIDTEPEGGKDAPAAWPTEGKIEVENLTIRYADDLPPVLKNLNFTVGAGERIGIVGRTGAGKSTLAAVLFRLLEPVEGCVRVDNIDISTLKLSQLRSRLAIIPQDPFLFSGTLRSNLDMEGVLDDYELIEALKRVHLIEPEENLGSPTATTADLAVTTSTPAAISSLADSETTTQSSTVYDAEPTVIETESTVPQPSQEARSIFTNLSTPISTGGANLSQGQRQLVCLARALLKRPKIVVLDEATSAVDCGTDSSIQESLRKEFAAAGCTVLVIAHRLSTVADFDKVLVLDKGRVAEFGTPRELLLAGMRKEVQTSATKRIDPDREGDASTLQSEGGGDGGHEAGVDGTGAFWELVQKSSEKSKLLEMVLGPDKDNLLDEVALAGGEEAPEQDPA</sequence>
<evidence type="ECO:0000256" key="7">
    <source>
        <dbReference type="ARBA" id="ARBA00022989"/>
    </source>
</evidence>
<evidence type="ECO:0000256" key="1">
    <source>
        <dbReference type="ARBA" id="ARBA00004141"/>
    </source>
</evidence>
<evidence type="ECO:0000256" key="6">
    <source>
        <dbReference type="ARBA" id="ARBA00022840"/>
    </source>
</evidence>
<feature type="compositionally biased region" description="Basic and acidic residues" evidence="9">
    <location>
        <begin position="1573"/>
        <end position="1586"/>
    </location>
</feature>
<feature type="transmembrane region" description="Helical" evidence="10">
    <location>
        <begin position="1004"/>
        <end position="1034"/>
    </location>
</feature>
<organism evidence="13 14">
    <name type="scientific">Remersonia thermophila</name>
    <dbReference type="NCBI Taxonomy" id="72144"/>
    <lineage>
        <taxon>Eukaryota</taxon>
        <taxon>Fungi</taxon>
        <taxon>Dikarya</taxon>
        <taxon>Ascomycota</taxon>
        <taxon>Pezizomycotina</taxon>
        <taxon>Sordariomycetes</taxon>
        <taxon>Sordariomycetidae</taxon>
        <taxon>Sordariales</taxon>
        <taxon>Sordariales incertae sedis</taxon>
        <taxon>Remersonia</taxon>
    </lineage>
</organism>
<feature type="transmembrane region" description="Helical" evidence="10">
    <location>
        <begin position="532"/>
        <end position="559"/>
    </location>
</feature>
<dbReference type="SMART" id="SM00382">
    <property type="entry name" value="AAA"/>
    <property type="match status" value="2"/>
</dbReference>
<feature type="transmembrane region" description="Helical" evidence="10">
    <location>
        <begin position="280"/>
        <end position="301"/>
    </location>
</feature>
<dbReference type="SUPFAM" id="SSF52540">
    <property type="entry name" value="P-loop containing nucleoside triphosphate hydrolases"/>
    <property type="match status" value="2"/>
</dbReference>
<evidence type="ECO:0000256" key="10">
    <source>
        <dbReference type="SAM" id="Phobius"/>
    </source>
</evidence>
<feature type="region of interest" description="Disordered" evidence="9">
    <location>
        <begin position="896"/>
        <end position="917"/>
    </location>
</feature>
<protein>
    <submittedName>
        <fullName evidence="13">Uncharacterized protein</fullName>
    </submittedName>
</protein>
<comment type="subcellular location">
    <subcellularLocation>
        <location evidence="1">Membrane</location>
        <topology evidence="1">Multi-pass membrane protein</topology>
    </subcellularLocation>
</comment>
<feature type="region of interest" description="Disordered" evidence="9">
    <location>
        <begin position="1573"/>
        <end position="1605"/>
    </location>
</feature>
<feature type="compositionally biased region" description="Basic and acidic residues" evidence="9">
    <location>
        <begin position="395"/>
        <end position="406"/>
    </location>
</feature>
<name>A0ABR4DHT7_9PEZI</name>
<dbReference type="InterPro" id="IPR003439">
    <property type="entry name" value="ABC_transporter-like_ATP-bd"/>
</dbReference>
<dbReference type="InterPro" id="IPR011527">
    <property type="entry name" value="ABC1_TM_dom"/>
</dbReference>
<dbReference type="Gene3D" id="3.40.50.300">
    <property type="entry name" value="P-loop containing nucleotide triphosphate hydrolases"/>
    <property type="match status" value="2"/>
</dbReference>
<feature type="transmembrane region" description="Helical" evidence="10">
    <location>
        <begin position="1217"/>
        <end position="1238"/>
    </location>
</feature>
<evidence type="ECO:0000256" key="9">
    <source>
        <dbReference type="SAM" id="MobiDB-lite"/>
    </source>
</evidence>